<keyword evidence="13" id="KW-0238">DNA-binding</keyword>
<dbReference type="SUPFAM" id="SSF88723">
    <property type="entry name" value="PIN domain-like"/>
    <property type="match status" value="1"/>
</dbReference>
<evidence type="ECO:0000256" key="16">
    <source>
        <dbReference type="ARBA" id="ARBA00060210"/>
    </source>
</evidence>
<dbReference type="GO" id="GO:0035312">
    <property type="term" value="F:5'-3' DNA exonuclease activity"/>
    <property type="evidence" value="ECO:0007669"/>
    <property type="project" value="InterPro"/>
</dbReference>
<gene>
    <name evidence="20" type="ORF">CDL15_Pgr027385</name>
</gene>
<keyword evidence="6" id="KW-0479">Metal-binding</keyword>
<protein>
    <recommendedName>
        <fullName evidence="4">Exonuclease 1</fullName>
    </recommendedName>
</protein>
<keyword evidence="8" id="KW-0228">DNA excision</keyword>
<dbReference type="InterPro" id="IPR019974">
    <property type="entry name" value="XPG_CS"/>
</dbReference>
<dbReference type="CDD" id="cd09857">
    <property type="entry name" value="PIN_EXO1"/>
    <property type="match status" value="1"/>
</dbReference>
<keyword evidence="11" id="KW-0460">Magnesium</keyword>
<keyword evidence="5" id="KW-0540">Nuclease</keyword>
<keyword evidence="14" id="KW-0234">DNA repair</keyword>
<dbReference type="InterPro" id="IPR006085">
    <property type="entry name" value="XPG_DNA_repair_N"/>
</dbReference>
<evidence type="ECO:0000256" key="15">
    <source>
        <dbReference type="ARBA" id="ARBA00023242"/>
    </source>
</evidence>
<evidence type="ECO:0000256" key="7">
    <source>
        <dbReference type="ARBA" id="ARBA00022763"/>
    </source>
</evidence>
<dbReference type="EMBL" id="MTKT01000527">
    <property type="protein sequence ID" value="OWM90898.1"/>
    <property type="molecule type" value="Genomic_DNA"/>
</dbReference>
<dbReference type="SMART" id="SM00485">
    <property type="entry name" value="XPGN"/>
    <property type="match status" value="1"/>
</dbReference>
<evidence type="ECO:0000256" key="5">
    <source>
        <dbReference type="ARBA" id="ARBA00022722"/>
    </source>
</evidence>
<name>A0A218Y1F0_PUNGR</name>
<dbReference type="SUPFAM" id="SSF47807">
    <property type="entry name" value="5' to 3' exonuclease, C-terminal subdomain"/>
    <property type="match status" value="1"/>
</dbReference>
<evidence type="ECO:0000313" key="21">
    <source>
        <dbReference type="Proteomes" id="UP000197138"/>
    </source>
</evidence>
<evidence type="ECO:0000256" key="10">
    <source>
        <dbReference type="ARBA" id="ARBA00022839"/>
    </source>
</evidence>
<evidence type="ECO:0000256" key="17">
    <source>
        <dbReference type="SAM" id="MobiDB-lite"/>
    </source>
</evidence>
<keyword evidence="15" id="KW-0539">Nucleus</keyword>
<comment type="function">
    <text evidence="16">Putative 5'-&gt;3' double-stranded DNA exonuclease which may also contain a cryptic 3'-&gt;5' double-stranded DNA exonuclease activity. May be involved in DNA mismatch repair (MMR).</text>
</comment>
<accession>A0A218Y1F0</accession>
<evidence type="ECO:0000256" key="8">
    <source>
        <dbReference type="ARBA" id="ARBA00022769"/>
    </source>
</evidence>
<dbReference type="Pfam" id="PF00752">
    <property type="entry name" value="XPG_N"/>
    <property type="match status" value="1"/>
</dbReference>
<dbReference type="InterPro" id="IPR029060">
    <property type="entry name" value="PIN-like_dom_sf"/>
</dbReference>
<dbReference type="GO" id="GO:0006281">
    <property type="term" value="P:DNA repair"/>
    <property type="evidence" value="ECO:0007669"/>
    <property type="project" value="UniProtKB-KW"/>
</dbReference>
<dbReference type="CDD" id="cd09908">
    <property type="entry name" value="H3TH_EXO1"/>
    <property type="match status" value="1"/>
</dbReference>
<dbReference type="SMART" id="SM00279">
    <property type="entry name" value="HhH2"/>
    <property type="match status" value="1"/>
</dbReference>
<dbReference type="InterPro" id="IPR006086">
    <property type="entry name" value="XPG-I_dom"/>
</dbReference>
<dbReference type="GO" id="GO:0005634">
    <property type="term" value="C:nucleus"/>
    <property type="evidence" value="ECO:0007669"/>
    <property type="project" value="UniProtKB-SubCell"/>
</dbReference>
<comment type="cofactor">
    <cofactor evidence="1">
        <name>Mg(2+)</name>
        <dbReference type="ChEBI" id="CHEBI:18420"/>
    </cofactor>
</comment>
<dbReference type="GO" id="GO:0017108">
    <property type="term" value="F:5'-flap endonuclease activity"/>
    <property type="evidence" value="ECO:0007669"/>
    <property type="project" value="TreeGrafter"/>
</dbReference>
<feature type="domain" description="XPG N-terminal" evidence="19">
    <location>
        <begin position="1"/>
        <end position="99"/>
    </location>
</feature>
<evidence type="ECO:0000256" key="4">
    <source>
        <dbReference type="ARBA" id="ARBA00020324"/>
    </source>
</evidence>
<evidence type="ECO:0000256" key="11">
    <source>
        <dbReference type="ARBA" id="ARBA00022842"/>
    </source>
</evidence>
<dbReference type="InterPro" id="IPR008918">
    <property type="entry name" value="HhH2"/>
</dbReference>
<dbReference type="InterPro" id="IPR037315">
    <property type="entry name" value="EXO1_H3TH"/>
</dbReference>
<sequence>MGIQGLLPQLKSIMQPIHIKELEGCCVAVDTYSWLHKGALSCSRELCKGLPTTRHIDYCMHRVDLLRHYGVKPILVFDGGLLPMKIEQENKRARSRKENLARAIEHESNGNSSASYECYQKAVDISPSIAYDLIQVLKIEKIYYVVAPYEADAQMTFLAVTKQVDAVITEDSDLIPFGCPRIIYKMDKYGQGVEFRYSNLHQNRDLSFAGFSKQMVLEMCILSGCDYLQSLPGMGLKKAHALLKKFKTYEKVVKHLRYNTASVPPVYEEMFRKAILTFHHQRSGNLNSMLMVIKADRPKAFKPEVRKKLELPAQKNLVTKYFCSASLEAKREFKAPRITTNNSSPVDKPSPGPILNTTEEGAACESNISTLSNSPSGHTHADNDFIKAETEVAESPPSENTMDMIIRTGNSLLQNSACTMHKPCTSMRNELHRSPSFGTKSKMEKENGKVVVRSRFFQHKLGKENKEDSAQETLLDVNDAFTKRKTCSYDVALADNLNPKRVHMDNSLQSNENASLAHDMFSMEMKTNDKFGSNISHLDRYSSIAEQSMERYVSVISSFKYTGSGSRASGLRAPLREVKTTIKNRSNVGIDFSQFAYVPKDQKAGLASRKG</sequence>
<dbReference type="PROSITE" id="PS00841">
    <property type="entry name" value="XPG_1"/>
    <property type="match status" value="1"/>
</dbReference>
<evidence type="ECO:0000256" key="3">
    <source>
        <dbReference type="ARBA" id="ARBA00010563"/>
    </source>
</evidence>
<evidence type="ECO:0000256" key="2">
    <source>
        <dbReference type="ARBA" id="ARBA00004123"/>
    </source>
</evidence>
<evidence type="ECO:0000256" key="1">
    <source>
        <dbReference type="ARBA" id="ARBA00001946"/>
    </source>
</evidence>
<feature type="region of interest" description="Disordered" evidence="17">
    <location>
        <begin position="338"/>
        <end position="358"/>
    </location>
</feature>
<keyword evidence="7" id="KW-0227">DNA damage</keyword>
<dbReference type="PANTHER" id="PTHR11081:SF65">
    <property type="entry name" value="DNA DAMAGE-INDUCIBLE PROTEIN DIN7-RELATED"/>
    <property type="match status" value="1"/>
</dbReference>
<evidence type="ECO:0000259" key="19">
    <source>
        <dbReference type="SMART" id="SM00485"/>
    </source>
</evidence>
<dbReference type="GO" id="GO:0046872">
    <property type="term" value="F:metal ion binding"/>
    <property type="evidence" value="ECO:0007669"/>
    <property type="project" value="UniProtKB-KW"/>
</dbReference>
<evidence type="ECO:0000256" key="12">
    <source>
        <dbReference type="ARBA" id="ARBA00022881"/>
    </source>
</evidence>
<keyword evidence="10" id="KW-0269">Exonuclease</keyword>
<evidence type="ECO:0000256" key="13">
    <source>
        <dbReference type="ARBA" id="ARBA00023125"/>
    </source>
</evidence>
<dbReference type="PRINTS" id="PR00853">
    <property type="entry name" value="XPGRADSUPER"/>
</dbReference>
<dbReference type="InterPro" id="IPR044752">
    <property type="entry name" value="PIN-like_EXO1"/>
</dbReference>
<evidence type="ECO:0000256" key="14">
    <source>
        <dbReference type="ARBA" id="ARBA00023204"/>
    </source>
</evidence>
<feature type="domain" description="XPG-I" evidence="18">
    <location>
        <begin position="138"/>
        <end position="208"/>
    </location>
</feature>
<evidence type="ECO:0000313" key="20">
    <source>
        <dbReference type="EMBL" id="OWM90898.1"/>
    </source>
</evidence>
<evidence type="ECO:0000259" key="18">
    <source>
        <dbReference type="SMART" id="SM00484"/>
    </source>
</evidence>
<dbReference type="GO" id="GO:0003677">
    <property type="term" value="F:DNA binding"/>
    <property type="evidence" value="ECO:0007669"/>
    <property type="project" value="UniProtKB-KW"/>
</dbReference>
<dbReference type="Gene3D" id="3.40.50.1010">
    <property type="entry name" value="5'-nuclease"/>
    <property type="match status" value="1"/>
</dbReference>
<dbReference type="Proteomes" id="UP000197138">
    <property type="component" value="Unassembled WGS sequence"/>
</dbReference>
<dbReference type="InterPro" id="IPR036279">
    <property type="entry name" value="5-3_exonuclease_C_sf"/>
</dbReference>
<dbReference type="PANTHER" id="PTHR11081">
    <property type="entry name" value="FLAP ENDONUCLEASE FAMILY MEMBER"/>
    <property type="match status" value="1"/>
</dbReference>
<evidence type="ECO:0000256" key="6">
    <source>
        <dbReference type="ARBA" id="ARBA00022723"/>
    </source>
</evidence>
<comment type="similarity">
    <text evidence="3">Belongs to the XPG/RAD2 endonuclease family. EXO1 subfamily.</text>
</comment>
<evidence type="ECO:0000256" key="9">
    <source>
        <dbReference type="ARBA" id="ARBA00022801"/>
    </source>
</evidence>
<dbReference type="Gene3D" id="1.10.150.20">
    <property type="entry name" value="5' to 3' exonuclease, C-terminal subdomain"/>
    <property type="match status" value="1"/>
</dbReference>
<organism evidence="20 21">
    <name type="scientific">Punica granatum</name>
    <name type="common">Pomegranate</name>
    <dbReference type="NCBI Taxonomy" id="22663"/>
    <lineage>
        <taxon>Eukaryota</taxon>
        <taxon>Viridiplantae</taxon>
        <taxon>Streptophyta</taxon>
        <taxon>Embryophyta</taxon>
        <taxon>Tracheophyta</taxon>
        <taxon>Spermatophyta</taxon>
        <taxon>Magnoliopsida</taxon>
        <taxon>eudicotyledons</taxon>
        <taxon>Gunneridae</taxon>
        <taxon>Pentapetalae</taxon>
        <taxon>rosids</taxon>
        <taxon>malvids</taxon>
        <taxon>Myrtales</taxon>
        <taxon>Lythraceae</taxon>
        <taxon>Punica</taxon>
    </lineage>
</organism>
<dbReference type="SMART" id="SM00484">
    <property type="entry name" value="XPGI"/>
    <property type="match status" value="1"/>
</dbReference>
<keyword evidence="9" id="KW-0378">Hydrolase</keyword>
<proteinExistence type="inferred from homology"/>
<comment type="subcellular location">
    <subcellularLocation>
        <location evidence="2">Nucleus</location>
    </subcellularLocation>
</comment>
<dbReference type="FunFam" id="3.40.50.1010:FF:000002">
    <property type="entry name" value="Exonuclease 1, putative"/>
    <property type="match status" value="1"/>
</dbReference>
<dbReference type="FunFam" id="1.10.150.20:FF:000011">
    <property type="entry name" value="exonuclease 1"/>
    <property type="match status" value="1"/>
</dbReference>
<dbReference type="InterPro" id="IPR006084">
    <property type="entry name" value="XPG/Rad2"/>
</dbReference>
<comment type="caution">
    <text evidence="20">The sequence shown here is derived from an EMBL/GenBank/DDBJ whole genome shotgun (WGS) entry which is preliminary data.</text>
</comment>
<reference evidence="21" key="1">
    <citation type="journal article" date="2017" name="Plant J.">
        <title>The pomegranate (Punica granatum L.) genome and the genomics of punicalagin biosynthesis.</title>
        <authorList>
            <person name="Qin G."/>
            <person name="Xu C."/>
            <person name="Ming R."/>
            <person name="Tang H."/>
            <person name="Guyot R."/>
            <person name="Kramer E.M."/>
            <person name="Hu Y."/>
            <person name="Yi X."/>
            <person name="Qi Y."/>
            <person name="Xu X."/>
            <person name="Gao Z."/>
            <person name="Pan H."/>
            <person name="Jian J."/>
            <person name="Tian Y."/>
            <person name="Yue Z."/>
            <person name="Xu Y."/>
        </authorList>
    </citation>
    <scope>NUCLEOTIDE SEQUENCE [LARGE SCALE GENOMIC DNA]</scope>
    <source>
        <strain evidence="21">cv. Dabenzi</strain>
    </source>
</reference>
<keyword evidence="12" id="KW-0267">Excision nuclease</keyword>
<dbReference type="Pfam" id="PF00867">
    <property type="entry name" value="XPG_I"/>
    <property type="match status" value="1"/>
</dbReference>
<dbReference type="AlphaFoldDB" id="A0A218Y1F0"/>